<proteinExistence type="predicted"/>
<dbReference type="GO" id="GO:0005829">
    <property type="term" value="C:cytosol"/>
    <property type="evidence" value="ECO:0007669"/>
    <property type="project" value="TreeGrafter"/>
</dbReference>
<evidence type="ECO:0000256" key="2">
    <source>
        <dbReference type="ARBA" id="ARBA00023125"/>
    </source>
</evidence>
<dbReference type="AlphaFoldDB" id="A0A261RHZ9"/>
<evidence type="ECO:0000313" key="7">
    <source>
        <dbReference type="Proteomes" id="UP000216857"/>
    </source>
</evidence>
<dbReference type="GO" id="GO:0003700">
    <property type="term" value="F:DNA-binding transcription factor activity"/>
    <property type="evidence" value="ECO:0007669"/>
    <property type="project" value="InterPro"/>
</dbReference>
<dbReference type="Pfam" id="PF12833">
    <property type="entry name" value="HTH_18"/>
    <property type="match status" value="1"/>
</dbReference>
<dbReference type="SMART" id="SM00342">
    <property type="entry name" value="HTH_ARAC"/>
    <property type="match status" value="1"/>
</dbReference>
<evidence type="ECO:0000313" key="6">
    <source>
        <dbReference type="EMBL" id="OZI23933.1"/>
    </source>
</evidence>
<dbReference type="SUPFAM" id="SSF46689">
    <property type="entry name" value="Homeodomain-like"/>
    <property type="match status" value="1"/>
</dbReference>
<dbReference type="GO" id="GO:0000976">
    <property type="term" value="F:transcription cis-regulatory region binding"/>
    <property type="evidence" value="ECO:0007669"/>
    <property type="project" value="TreeGrafter"/>
</dbReference>
<dbReference type="PANTHER" id="PTHR47894">
    <property type="entry name" value="HTH-TYPE TRANSCRIPTIONAL REGULATOR GADX"/>
    <property type="match status" value="1"/>
</dbReference>
<organism evidence="6 7">
    <name type="scientific">Bordetella genomosp. 9</name>
    <dbReference type="NCBI Taxonomy" id="1416803"/>
    <lineage>
        <taxon>Bacteria</taxon>
        <taxon>Pseudomonadati</taxon>
        <taxon>Pseudomonadota</taxon>
        <taxon>Betaproteobacteria</taxon>
        <taxon>Burkholderiales</taxon>
        <taxon>Alcaligenaceae</taxon>
        <taxon>Bordetella</taxon>
    </lineage>
</organism>
<protein>
    <recommendedName>
        <fullName evidence="5">HTH araC/xylS-type domain-containing protein</fullName>
    </recommendedName>
</protein>
<name>A0A261RHZ9_9BORD</name>
<comment type="caution">
    <text evidence="6">The sequence shown here is derived from an EMBL/GenBank/DDBJ whole genome shotgun (WGS) entry which is preliminary data.</text>
</comment>
<dbReference type="PANTHER" id="PTHR47894:SF1">
    <property type="entry name" value="HTH-TYPE TRANSCRIPTIONAL REGULATOR VQSM"/>
    <property type="match status" value="1"/>
</dbReference>
<evidence type="ECO:0000256" key="1">
    <source>
        <dbReference type="ARBA" id="ARBA00023015"/>
    </source>
</evidence>
<evidence type="ECO:0000256" key="3">
    <source>
        <dbReference type="ARBA" id="ARBA00023163"/>
    </source>
</evidence>
<keyword evidence="2" id="KW-0238">DNA-binding</keyword>
<keyword evidence="1" id="KW-0805">Transcription regulation</keyword>
<dbReference type="InterPro" id="IPR035418">
    <property type="entry name" value="AraC-bd_2"/>
</dbReference>
<sequence>MAPRAIDMARSATRGRVPMSNDPTVPVFRWNTDEIPVHHRFDQYVEMVRNNLICVTTRCEDPRRFRTDMQVSALGRLKVASIAGSAKRSARTLDNIKASGDRAFHLVAGRKAWEFESGAQRIRLGGTDLVLIDTERVYASRMPEDFLNHTVSIPPAIIRQWLPDVDRIVGMKLRGDSGWGHMLSSLVDQLVQLDAAQLPLPAAVFEDQLGALVSLAAPHGAGRAVMRQATRTQLRDRVVDAIRQRCTDVGLTASQVAADAGVSPRTLHRVLAAGGETFGALLLAARSEVAHRMLLSPRFAEYVIADIAFRAGFADESHFSRTMRARYGHPPARLRRMRS</sequence>
<dbReference type="Gene3D" id="1.10.10.60">
    <property type="entry name" value="Homeodomain-like"/>
    <property type="match status" value="1"/>
</dbReference>
<dbReference type="PROSITE" id="PS01124">
    <property type="entry name" value="HTH_ARAC_FAMILY_2"/>
    <property type="match status" value="1"/>
</dbReference>
<keyword evidence="3" id="KW-0804">Transcription</keyword>
<dbReference type="InterPro" id="IPR009057">
    <property type="entry name" value="Homeodomain-like_sf"/>
</dbReference>
<feature type="region of interest" description="Disordered" evidence="4">
    <location>
        <begin position="1"/>
        <end position="20"/>
    </location>
</feature>
<dbReference type="EMBL" id="NEVJ01000002">
    <property type="protein sequence ID" value="OZI23933.1"/>
    <property type="molecule type" value="Genomic_DNA"/>
</dbReference>
<feature type="domain" description="HTH araC/xylS-type" evidence="5">
    <location>
        <begin position="236"/>
        <end position="337"/>
    </location>
</feature>
<evidence type="ECO:0000259" key="5">
    <source>
        <dbReference type="PROSITE" id="PS01124"/>
    </source>
</evidence>
<evidence type="ECO:0000256" key="4">
    <source>
        <dbReference type="SAM" id="MobiDB-lite"/>
    </source>
</evidence>
<accession>A0A261RHZ9</accession>
<keyword evidence="7" id="KW-1185">Reference proteome</keyword>
<dbReference type="Proteomes" id="UP000216857">
    <property type="component" value="Unassembled WGS sequence"/>
</dbReference>
<dbReference type="InterPro" id="IPR018060">
    <property type="entry name" value="HTH_AraC"/>
</dbReference>
<gene>
    <name evidence="6" type="ORF">CAL26_11035</name>
</gene>
<reference evidence="6" key="1">
    <citation type="submission" date="2017-05" db="EMBL/GenBank/DDBJ databases">
        <title>Complete and WGS of Bordetella genogroups.</title>
        <authorList>
            <person name="Spilker T."/>
            <person name="Lipuma J."/>
        </authorList>
    </citation>
    <scope>NUCLEOTIDE SEQUENCE</scope>
    <source>
        <strain evidence="6">AU21707</strain>
    </source>
</reference>
<dbReference type="Pfam" id="PF14525">
    <property type="entry name" value="AraC_binding_2"/>
    <property type="match status" value="1"/>
</dbReference>
<dbReference type="OrthoDB" id="9178898at2"/>